<organism evidence="3 4">
    <name type="scientific">Vallitalea guaymasensis</name>
    <dbReference type="NCBI Taxonomy" id="1185412"/>
    <lineage>
        <taxon>Bacteria</taxon>
        <taxon>Bacillati</taxon>
        <taxon>Bacillota</taxon>
        <taxon>Clostridia</taxon>
        <taxon>Lachnospirales</taxon>
        <taxon>Vallitaleaceae</taxon>
        <taxon>Vallitalea</taxon>
    </lineage>
</organism>
<evidence type="ECO:0000313" key="4">
    <source>
        <dbReference type="Proteomes" id="UP000677305"/>
    </source>
</evidence>
<keyword evidence="4" id="KW-1185">Reference proteome</keyword>
<evidence type="ECO:0000259" key="2">
    <source>
        <dbReference type="Pfam" id="PF03313"/>
    </source>
</evidence>
<dbReference type="PANTHER" id="PTHR30501">
    <property type="entry name" value="UPF0597 PROTEIN YHAM"/>
    <property type="match status" value="1"/>
</dbReference>
<dbReference type="RefSeq" id="WP_212693354.1">
    <property type="nucleotide sequence ID" value="NZ_CP058561.1"/>
</dbReference>
<reference evidence="3 4" key="1">
    <citation type="submission" date="2020-07" db="EMBL/GenBank/DDBJ databases">
        <title>Vallitalea guaymasensis genome.</title>
        <authorList>
            <person name="Postec A."/>
        </authorList>
    </citation>
    <scope>NUCLEOTIDE SEQUENCE [LARGE SCALE GENOMIC DNA]</scope>
    <source>
        <strain evidence="3 4">Ra1766G1</strain>
    </source>
</reference>
<evidence type="ECO:0000313" key="3">
    <source>
        <dbReference type="EMBL" id="QUH29240.1"/>
    </source>
</evidence>
<name>A0A8J8MAQ3_9FIRM</name>
<dbReference type="GO" id="GO:0019450">
    <property type="term" value="P:L-cysteine catabolic process to pyruvate"/>
    <property type="evidence" value="ECO:0007669"/>
    <property type="project" value="TreeGrafter"/>
</dbReference>
<dbReference type="GO" id="GO:0080146">
    <property type="term" value="F:L-cysteine desulfhydrase activity"/>
    <property type="evidence" value="ECO:0007669"/>
    <property type="project" value="TreeGrafter"/>
</dbReference>
<proteinExistence type="inferred from homology"/>
<comment type="similarity">
    <text evidence="1">Belongs to the UPF0597 family.</text>
</comment>
<protein>
    <recommendedName>
        <fullName evidence="1">UPF0597 protein HYG85_09995</fullName>
    </recommendedName>
</protein>
<dbReference type="InterPro" id="IPR021144">
    <property type="entry name" value="UPF0597"/>
</dbReference>
<dbReference type="InterPro" id="IPR005130">
    <property type="entry name" value="Ser_deHydtase-like_asu"/>
</dbReference>
<sequence>MDHKKNFDIYTDILKEELILALGCTEPIAIALASARCVEVLGQNPDEILVNVSGNIIKNVQGIIIPGTKNLMGVEFSALLGMIIGKSTKQLEILQGLTDDIIQKSIELHDKKICTVYHVKEKPKLYIEIIMKKDGQWAEVEVIHQHTNVTSLKKNGKNLIYNPCKEEEFNSSLTDRTTLTIKSIVDYISNVDLKIIRPIFKNELDYNIAIAKNGLNNDYGLNVGKTLLHNAKDSIKEKMKAFAAGGSDARMSGCDLPVVINSGSGNQGLTITSPIFIYAKENSIDNEKLYRALAIGNLIPIHIKTRIGRLSAFCGAITAGIGVGCAVTYLNGGTLKNIEDTIKNSIANLTGVICDGAKPSCAIKIASSIDAALMASELAMEGKVVQSGTGIIYDSVEKTIENMSRIACDAMLETDDMILKIMTKI</sequence>
<dbReference type="PIRSF" id="PIRSF006054">
    <property type="entry name" value="UCP006054"/>
    <property type="match status" value="1"/>
</dbReference>
<evidence type="ECO:0000256" key="1">
    <source>
        <dbReference type="HAMAP-Rule" id="MF_01845"/>
    </source>
</evidence>
<dbReference type="AlphaFoldDB" id="A0A8J8MAQ3"/>
<dbReference type="KEGG" id="vgu:HYG85_09995"/>
<dbReference type="HAMAP" id="MF_01845">
    <property type="entry name" value="UPF0597"/>
    <property type="match status" value="1"/>
</dbReference>
<accession>A0A8J8MAQ3</accession>
<dbReference type="PANTHER" id="PTHR30501:SF2">
    <property type="entry name" value="UPF0597 PROTEIN YHAM"/>
    <property type="match status" value="1"/>
</dbReference>
<feature type="domain" description="Serine dehydratase-like alpha subunit" evidence="2">
    <location>
        <begin position="172"/>
        <end position="420"/>
    </location>
</feature>
<dbReference type="Proteomes" id="UP000677305">
    <property type="component" value="Chromosome"/>
</dbReference>
<dbReference type="EMBL" id="CP058561">
    <property type="protein sequence ID" value="QUH29240.1"/>
    <property type="molecule type" value="Genomic_DNA"/>
</dbReference>
<dbReference type="Pfam" id="PF03313">
    <property type="entry name" value="SDH_alpha"/>
    <property type="match status" value="1"/>
</dbReference>
<gene>
    <name evidence="3" type="ORF">HYG85_09995</name>
</gene>